<protein>
    <submittedName>
        <fullName evidence="1">Uncharacterized protein</fullName>
    </submittedName>
</protein>
<accession>A0ABU4PT61</accession>
<sequence length="300" mass="33096">MIIAVAGIPHEHFNRIQKIATRIFGSSPVFVGTPLRPNGDGRFEIDSDHMARLGSSLVKLIKAQPKAVETGCGMIILSVEGQDVSNFTMSFRPSVLVQTASLPEKVMTRGRKGEEYANRLASVLRTAFIPLTRAVGAMRTELSDRINRTPLLLPLRNFDAPIVTETIMELADTLPQAADPGAMIVEACKRIEAQFAFGRYGGSQRRCFTNTSEIQFRSPNGALHGVAVSDEPPHNRDCLLNGTLRLGSAYTAGFHYDCIRDRSEGRRRIPLSGTFFDCHSDKSRWTGTPHLNIAPNDFVR</sequence>
<evidence type="ECO:0000313" key="2">
    <source>
        <dbReference type="Proteomes" id="UP001279660"/>
    </source>
</evidence>
<reference evidence="1 2" key="1">
    <citation type="submission" date="2023-11" db="EMBL/GenBank/DDBJ databases">
        <title>MicrobeMod: A computational toolkit for identifying prokaryotic methylation and restriction-modification with nanopore sequencing.</title>
        <authorList>
            <person name="Crits-Christoph A."/>
            <person name="Kang S.C."/>
            <person name="Lee H."/>
            <person name="Ostrov N."/>
        </authorList>
    </citation>
    <scope>NUCLEOTIDE SEQUENCE [LARGE SCALE GENOMIC DNA]</scope>
    <source>
        <strain evidence="1 2">ATCC 14820</strain>
    </source>
</reference>
<dbReference type="RefSeq" id="WP_154651472.1">
    <property type="nucleotide sequence ID" value="NZ_JAWXXV010000002.1"/>
</dbReference>
<organism evidence="1 2">
    <name type="scientific">Sphingomonas echinoides</name>
    <dbReference type="NCBI Taxonomy" id="59803"/>
    <lineage>
        <taxon>Bacteria</taxon>
        <taxon>Pseudomonadati</taxon>
        <taxon>Pseudomonadota</taxon>
        <taxon>Alphaproteobacteria</taxon>
        <taxon>Sphingomonadales</taxon>
        <taxon>Sphingomonadaceae</taxon>
        <taxon>Sphingomonas</taxon>
    </lineage>
</organism>
<proteinExistence type="predicted"/>
<evidence type="ECO:0000313" key="1">
    <source>
        <dbReference type="EMBL" id="MDX5986382.1"/>
    </source>
</evidence>
<gene>
    <name evidence="1" type="ORF">SIL82_19155</name>
</gene>
<comment type="caution">
    <text evidence="1">The sequence shown here is derived from an EMBL/GenBank/DDBJ whole genome shotgun (WGS) entry which is preliminary data.</text>
</comment>
<dbReference type="Proteomes" id="UP001279660">
    <property type="component" value="Unassembled WGS sequence"/>
</dbReference>
<keyword evidence="2" id="KW-1185">Reference proteome</keyword>
<name>A0ABU4PT61_9SPHN</name>
<dbReference type="EMBL" id="JAWXXV010000002">
    <property type="protein sequence ID" value="MDX5986382.1"/>
    <property type="molecule type" value="Genomic_DNA"/>
</dbReference>